<evidence type="ECO:0000313" key="4">
    <source>
        <dbReference type="Proteomes" id="UP000054908"/>
    </source>
</evidence>
<feature type="domain" description="UspA" evidence="2">
    <location>
        <begin position="5"/>
        <end position="147"/>
    </location>
</feature>
<evidence type="ECO:0000259" key="2">
    <source>
        <dbReference type="Pfam" id="PF00582"/>
    </source>
</evidence>
<dbReference type="OrthoDB" id="9792500at2"/>
<organism evidence="3 4">
    <name type="scientific">Legionella maceachernii</name>
    <dbReference type="NCBI Taxonomy" id="466"/>
    <lineage>
        <taxon>Bacteria</taxon>
        <taxon>Pseudomonadati</taxon>
        <taxon>Pseudomonadota</taxon>
        <taxon>Gammaproteobacteria</taxon>
        <taxon>Legionellales</taxon>
        <taxon>Legionellaceae</taxon>
        <taxon>Legionella</taxon>
    </lineage>
</organism>
<dbReference type="STRING" id="466.Lmac_0649"/>
<dbReference type="Pfam" id="PF00582">
    <property type="entry name" value="Usp"/>
    <property type="match status" value="1"/>
</dbReference>
<dbReference type="EMBL" id="LNYL01000016">
    <property type="protein sequence ID" value="KTD30465.1"/>
    <property type="molecule type" value="Genomic_DNA"/>
</dbReference>
<dbReference type="InterPro" id="IPR006015">
    <property type="entry name" value="Universal_stress_UspA"/>
</dbReference>
<evidence type="ECO:0000313" key="3">
    <source>
        <dbReference type="EMBL" id="KTD30465.1"/>
    </source>
</evidence>
<dbReference type="InterPro" id="IPR006016">
    <property type="entry name" value="UspA"/>
</dbReference>
<accession>A0A0W0WDM5</accession>
<dbReference type="PANTHER" id="PTHR46268:SF15">
    <property type="entry name" value="UNIVERSAL STRESS PROTEIN HP_0031"/>
    <property type="match status" value="1"/>
</dbReference>
<gene>
    <name evidence="3" type="ORF">Lmac_0649</name>
</gene>
<dbReference type="SUPFAM" id="SSF52402">
    <property type="entry name" value="Adenine nucleotide alpha hydrolases-like"/>
    <property type="match status" value="1"/>
</dbReference>
<proteinExistence type="inferred from homology"/>
<dbReference type="PANTHER" id="PTHR46268">
    <property type="entry name" value="STRESS RESPONSE PROTEIN NHAX"/>
    <property type="match status" value="1"/>
</dbReference>
<dbReference type="Gene3D" id="3.40.50.620">
    <property type="entry name" value="HUPs"/>
    <property type="match status" value="1"/>
</dbReference>
<dbReference type="PATRIC" id="fig|466.6.peg.701"/>
<dbReference type="Proteomes" id="UP000054908">
    <property type="component" value="Unassembled WGS sequence"/>
</dbReference>
<keyword evidence="4" id="KW-1185">Reference proteome</keyword>
<dbReference type="AlphaFoldDB" id="A0A0W0WDM5"/>
<dbReference type="InterPro" id="IPR014729">
    <property type="entry name" value="Rossmann-like_a/b/a_fold"/>
</dbReference>
<sequence length="153" mass="17223">MKHGTIVVAIDESDCSTLALKEAIKLTQDLNAKLHAIHVIDETIFNQVDEYVEFDWLWNAHKEFGKKILEKAETQLSTAKIDFATHLIELKPNEGRLAEKIVSTADSLRADTLIIGTHGRKGFSRWFLGSVAEKVIRIATMPVLLVREQKAKT</sequence>
<dbReference type="CDD" id="cd00293">
    <property type="entry name" value="USP-like"/>
    <property type="match status" value="1"/>
</dbReference>
<dbReference type="PRINTS" id="PR01438">
    <property type="entry name" value="UNVRSLSTRESS"/>
</dbReference>
<protein>
    <submittedName>
        <fullName evidence="3">Universal stress protein</fullName>
    </submittedName>
</protein>
<name>A0A0W0WDM5_9GAMM</name>
<dbReference type="RefSeq" id="WP_058451472.1">
    <property type="nucleotide sequence ID" value="NZ_CAAAIB010000007.1"/>
</dbReference>
<reference evidence="3 4" key="1">
    <citation type="submission" date="2015-11" db="EMBL/GenBank/DDBJ databases">
        <title>Genomic analysis of 38 Legionella species identifies large and diverse effector repertoires.</title>
        <authorList>
            <person name="Burstein D."/>
            <person name="Amaro F."/>
            <person name="Zusman T."/>
            <person name="Lifshitz Z."/>
            <person name="Cohen O."/>
            <person name="Gilbert J.A."/>
            <person name="Pupko T."/>
            <person name="Shuman H.A."/>
            <person name="Segal G."/>
        </authorList>
    </citation>
    <scope>NUCLEOTIDE SEQUENCE [LARGE SCALE GENOMIC DNA]</scope>
    <source>
        <strain evidence="3 4">PX-1-G2-E2</strain>
    </source>
</reference>
<comment type="similarity">
    <text evidence="1">Belongs to the universal stress protein A family.</text>
</comment>
<comment type="caution">
    <text evidence="3">The sequence shown here is derived from an EMBL/GenBank/DDBJ whole genome shotgun (WGS) entry which is preliminary data.</text>
</comment>
<evidence type="ECO:0000256" key="1">
    <source>
        <dbReference type="ARBA" id="ARBA00008791"/>
    </source>
</evidence>